<dbReference type="RefSeq" id="WP_129436116.1">
    <property type="nucleotide sequence ID" value="NZ_SBKO01000004.1"/>
</dbReference>
<dbReference type="Proteomes" id="UP000290283">
    <property type="component" value="Unassembled WGS sequence"/>
</dbReference>
<keyword evidence="2" id="KW-1185">Reference proteome</keyword>
<dbReference type="EMBL" id="SBKO01000004">
    <property type="protein sequence ID" value="RXR17688.1"/>
    <property type="molecule type" value="Genomic_DNA"/>
</dbReference>
<dbReference type="PROSITE" id="PS51257">
    <property type="entry name" value="PROKAR_LIPOPROTEIN"/>
    <property type="match status" value="1"/>
</dbReference>
<organism evidence="1 2">
    <name type="scientific">Flavobacterium amnicola</name>
    <dbReference type="NCBI Taxonomy" id="2506422"/>
    <lineage>
        <taxon>Bacteria</taxon>
        <taxon>Pseudomonadati</taxon>
        <taxon>Bacteroidota</taxon>
        <taxon>Flavobacteriia</taxon>
        <taxon>Flavobacteriales</taxon>
        <taxon>Flavobacteriaceae</taxon>
        <taxon>Flavobacterium</taxon>
    </lineage>
</organism>
<dbReference type="AlphaFoldDB" id="A0A4Q1K248"/>
<gene>
    <name evidence="1" type="ORF">EQG63_09365</name>
</gene>
<accession>A0A4Q1K248</accession>
<proteinExistence type="predicted"/>
<dbReference type="OrthoDB" id="997423at2"/>
<comment type="caution">
    <text evidence="1">The sequence shown here is derived from an EMBL/GenBank/DDBJ whole genome shotgun (WGS) entry which is preliminary data.</text>
</comment>
<evidence type="ECO:0000313" key="1">
    <source>
        <dbReference type="EMBL" id="RXR17688.1"/>
    </source>
</evidence>
<sequence>MKNVSLYIVPFLTLLVGCKEEPKPKVKYDSTAPKVEIKKDTSRLEIADLPLQFQNSNVLLYVIGDLRVGEMKKNGYEDKANFTISNSLEEEVTGYLRNVKFQKVGEDSLHVLTDKVLMIERMSYLKSKKMIVYVLADADTNQDLKVDSDDIKSLYLSTDMGKNFTKISPDVQELIDWNFIENTNKVYFRTIEDANKNGEFDKKDKLHYFSVNLSEDWKSVEFSPVK</sequence>
<name>A0A4Q1K248_9FLAO</name>
<protein>
    <submittedName>
        <fullName evidence="1">Uncharacterized protein</fullName>
    </submittedName>
</protein>
<reference evidence="2" key="1">
    <citation type="submission" date="2019-01" db="EMBL/GenBank/DDBJ databases">
        <title>Cytophagaceae bacterium strain CAR-16.</title>
        <authorList>
            <person name="Chen W.-M."/>
        </authorList>
    </citation>
    <scope>NUCLEOTIDE SEQUENCE [LARGE SCALE GENOMIC DNA]</scope>
    <source>
        <strain evidence="2">LLJ-11</strain>
    </source>
</reference>
<evidence type="ECO:0000313" key="2">
    <source>
        <dbReference type="Proteomes" id="UP000290283"/>
    </source>
</evidence>